<comment type="caution">
    <text evidence="1">The sequence shown here is derived from an EMBL/GenBank/DDBJ whole genome shotgun (WGS) entry which is preliminary data.</text>
</comment>
<evidence type="ECO:0000313" key="2">
    <source>
        <dbReference type="Proteomes" id="UP000789860"/>
    </source>
</evidence>
<accession>A0ACA9K797</accession>
<keyword evidence="2" id="KW-1185">Reference proteome</keyword>
<sequence length="236" mass="26838">MYSPKTLTHVSSATEYILVYAKNLAHAETGKLEHTEKQKTRFQNPDNDPNGSEYEERELNDGYAKALLLKNSQNPLDLDEPLSDPVVQQARDKTQKIYETVQSGIVPLTYWEPEVYEIPLELRTEVNALIGRGHDPFAGSGTTGHAVLQLNKETGANRTEQKEHEPLGGGFKFTTLDKQINNQAILQMERTELIDTIIASRIDKYHQKYQGLQLLKDQKYNYLIAKNTNDEGFFLV</sequence>
<evidence type="ECO:0000313" key="1">
    <source>
        <dbReference type="EMBL" id="CAG8456595.1"/>
    </source>
</evidence>
<proteinExistence type="predicted"/>
<organism evidence="1 2">
    <name type="scientific">Scutellospora calospora</name>
    <dbReference type="NCBI Taxonomy" id="85575"/>
    <lineage>
        <taxon>Eukaryota</taxon>
        <taxon>Fungi</taxon>
        <taxon>Fungi incertae sedis</taxon>
        <taxon>Mucoromycota</taxon>
        <taxon>Glomeromycotina</taxon>
        <taxon>Glomeromycetes</taxon>
        <taxon>Diversisporales</taxon>
        <taxon>Gigasporaceae</taxon>
        <taxon>Scutellospora</taxon>
    </lineage>
</organism>
<gene>
    <name evidence="1" type="ORF">SCALOS_LOCUS1426</name>
</gene>
<protein>
    <submittedName>
        <fullName evidence="1">7223_t:CDS:1</fullName>
    </submittedName>
</protein>
<dbReference type="Proteomes" id="UP000789860">
    <property type="component" value="Unassembled WGS sequence"/>
</dbReference>
<reference evidence="1" key="1">
    <citation type="submission" date="2021-06" db="EMBL/GenBank/DDBJ databases">
        <authorList>
            <person name="Kallberg Y."/>
            <person name="Tangrot J."/>
            <person name="Rosling A."/>
        </authorList>
    </citation>
    <scope>NUCLEOTIDE SEQUENCE</scope>
    <source>
        <strain evidence="1">AU212A</strain>
    </source>
</reference>
<name>A0ACA9K797_9GLOM</name>
<dbReference type="EMBL" id="CAJVPM010000977">
    <property type="protein sequence ID" value="CAG8456595.1"/>
    <property type="molecule type" value="Genomic_DNA"/>
</dbReference>